<proteinExistence type="predicted"/>
<dbReference type="Proteomes" id="UP000285120">
    <property type="component" value="Unassembled WGS sequence"/>
</dbReference>
<name>A0A419V5J2_9BACL</name>
<dbReference type="EMBL" id="RAPK01000007">
    <property type="protein sequence ID" value="RKD75255.1"/>
    <property type="molecule type" value="Genomic_DNA"/>
</dbReference>
<reference evidence="2 3" key="1">
    <citation type="submission" date="2018-09" db="EMBL/GenBank/DDBJ databases">
        <title>Genomic Encyclopedia of Archaeal and Bacterial Type Strains, Phase II (KMG-II): from individual species to whole genera.</title>
        <authorList>
            <person name="Goeker M."/>
        </authorList>
    </citation>
    <scope>NUCLEOTIDE SEQUENCE [LARGE SCALE GENOMIC DNA]</scope>
    <source>
        <strain evidence="2 3">DSM 17008</strain>
    </source>
</reference>
<keyword evidence="3" id="KW-1185">Reference proteome</keyword>
<dbReference type="NCBIfam" id="NF038353">
    <property type="entry name" value="FxLYD_dom"/>
    <property type="match status" value="1"/>
</dbReference>
<comment type="caution">
    <text evidence="2">The sequence shown here is derived from an EMBL/GenBank/DDBJ whole genome shotgun (WGS) entry which is preliminary data.</text>
</comment>
<organism evidence="2 3">
    <name type="scientific">Sinobaca qinghaiensis</name>
    <dbReference type="NCBI Taxonomy" id="342944"/>
    <lineage>
        <taxon>Bacteria</taxon>
        <taxon>Bacillati</taxon>
        <taxon>Bacillota</taxon>
        <taxon>Bacilli</taxon>
        <taxon>Bacillales</taxon>
        <taxon>Sporolactobacillaceae</taxon>
        <taxon>Sinobaca</taxon>
    </lineage>
</organism>
<gene>
    <name evidence="2" type="ORF">ATL39_0954</name>
</gene>
<sequence length="358" mass="39439">MNKLMQFGFISVIVISLTACSEESSKEIPKAKSAETSEDPQGFSESSKEGDIVTVEGQITYAEGGTAPGELYGDTQYTIITDANGEEAYDITHSANETLMIGDDVKVTGEYLGVNTGMEIPAIDGSKVEVINYNNGVVTIYDEDLESNADYSKDITIENEVFFNTEAEFFVDSDETVYFAELKNNGSEPLDISSVSITWYDNDDNVSMVTDSSIEVFPTVIEPGEKGYISYSDVTSGVKDLKNTELNLTPYASYSSTEELKVENDHFEAKTDSWDESYVHILGEITNQSETPLYNHTVYSVFRDENGNFLGLDSTSGDTTLQPNQTSGFEISGEDLPKEQIEKIDSVENSAYADTFDY</sequence>
<dbReference type="PROSITE" id="PS51257">
    <property type="entry name" value="PROKAR_LIPOPROTEIN"/>
    <property type="match status" value="1"/>
</dbReference>
<dbReference type="InterPro" id="IPR047676">
    <property type="entry name" value="FxLYD_dom"/>
</dbReference>
<dbReference type="OrthoDB" id="1996501at2"/>
<evidence type="ECO:0000313" key="3">
    <source>
        <dbReference type="Proteomes" id="UP000285120"/>
    </source>
</evidence>
<evidence type="ECO:0000313" key="2">
    <source>
        <dbReference type="EMBL" id="RKD75255.1"/>
    </source>
</evidence>
<feature type="region of interest" description="Disordered" evidence="1">
    <location>
        <begin position="28"/>
        <end position="50"/>
    </location>
</feature>
<dbReference type="AlphaFoldDB" id="A0A419V5J2"/>
<protein>
    <submittedName>
        <fullName evidence="2">Uncharacterized protein</fullName>
    </submittedName>
</protein>
<accession>A0A419V5J2</accession>
<evidence type="ECO:0000256" key="1">
    <source>
        <dbReference type="SAM" id="MobiDB-lite"/>
    </source>
</evidence>
<dbReference type="RefSeq" id="WP_120192146.1">
    <property type="nucleotide sequence ID" value="NZ_RAPK01000007.1"/>
</dbReference>